<dbReference type="EMBL" id="UINC01012088">
    <property type="protein sequence ID" value="SVA52989.1"/>
    <property type="molecule type" value="Genomic_DNA"/>
</dbReference>
<name>A0A381WKI9_9ZZZZ</name>
<proteinExistence type="predicted"/>
<reference evidence="1" key="1">
    <citation type="submission" date="2018-05" db="EMBL/GenBank/DDBJ databases">
        <authorList>
            <person name="Lanie J.A."/>
            <person name="Ng W.-L."/>
            <person name="Kazmierczak K.M."/>
            <person name="Andrzejewski T.M."/>
            <person name="Davidsen T.M."/>
            <person name="Wayne K.J."/>
            <person name="Tettelin H."/>
            <person name="Glass J.I."/>
            <person name="Rusch D."/>
            <person name="Podicherti R."/>
            <person name="Tsui H.-C.T."/>
            <person name="Winkler M.E."/>
        </authorList>
    </citation>
    <scope>NUCLEOTIDE SEQUENCE</scope>
</reference>
<accession>A0A381WKI9</accession>
<dbReference type="Gene3D" id="3.90.1480.10">
    <property type="entry name" value="Alpha-2,3-sialyltransferase"/>
    <property type="match status" value="1"/>
</dbReference>
<organism evidence="1">
    <name type="scientific">marine metagenome</name>
    <dbReference type="NCBI Taxonomy" id="408172"/>
    <lineage>
        <taxon>unclassified sequences</taxon>
        <taxon>metagenomes</taxon>
        <taxon>ecological metagenomes</taxon>
    </lineage>
</organism>
<evidence type="ECO:0000313" key="1">
    <source>
        <dbReference type="EMBL" id="SVA52989.1"/>
    </source>
</evidence>
<dbReference type="AlphaFoldDB" id="A0A381WKI9"/>
<sequence length="251" mass="29385">MLYLVGNGPSRENVNLRWLSGRNEWWGMNMIYRDYTPDMLFVQDVAPQNAMIEEQYYKSHKTCVGEWNEIPMEMWDMMKEGLPGKIIETRRPDDDRFVVQGENYHGDEQRSYMIGYSFSYVNNIVIYTNELLKNTFAGIYALGYAVHHGYNNICLLGYDSLQFGDLQNVYGSDDLYTYQDTYTEQNSGVGRPQQAQFIALLEHINKEYPDVELFFKNPIDGFDKIEYNGIISRFNIDDKWILGTSCFESEL</sequence>
<gene>
    <name evidence="1" type="ORF">METZ01_LOCUS105843</name>
</gene>
<protein>
    <submittedName>
        <fullName evidence="1">Uncharacterized protein</fullName>
    </submittedName>
</protein>